<feature type="compositionally biased region" description="Polar residues" evidence="1">
    <location>
        <begin position="41"/>
        <end position="50"/>
    </location>
</feature>
<sequence length="494" mass="52222">MTRPAIAAVAALAVAATAIPTTVHLTASNSSDTETARIAAAQSTTQATVPETSSTTSAAETAAAATTTEGTADNAPSASEEAAEPVVTTTTEVVEVVDEVDVVDAPVDSDLPEGEDIGASKPTGEEGDLGEVLDNALAGPETDPEKLANMPEEQESPAGTVKPLSRSLPSTDGGEQSWIQKVKQFPGGEALEVYSPSMERDIPVAMIRATDSAGKPIDNAPTYYLLNGAGGSEQNTDWLAQAAGTIYKTLGNEPVNVVIPMEGAFSYYVDWLTVPEKNRYLNGKQMWSTFLAKELPQSIEPYMNANDKRAVSGFSMSATSSLLLAEHNPGFYDAVGSFSGCAATSTPLPSFFVGLTVNRAGGITPDQLWGPMGSEYNRYNDALVMAEHLRGTKLYISSGTGLTSETDMIGYLKNKRGLTSSQAFSNHMTLLVEGGAIEGAMNACTHDLRAKLNAKGIPAHYNFRATGTHSWPSWLEDMRESWKTVIRPALLPDA</sequence>
<evidence type="ECO:0000313" key="3">
    <source>
        <dbReference type="EMBL" id="SNV56411.1"/>
    </source>
</evidence>
<feature type="signal peptide" evidence="2">
    <location>
        <begin position="1"/>
        <end position="18"/>
    </location>
</feature>
<feature type="region of interest" description="Disordered" evidence="1">
    <location>
        <begin position="37"/>
        <end position="175"/>
    </location>
</feature>
<dbReference type="Pfam" id="PF00756">
    <property type="entry name" value="Esterase"/>
    <property type="match status" value="1"/>
</dbReference>
<feature type="chain" id="PRO_5038705716" evidence="2">
    <location>
        <begin position="19"/>
        <end position="494"/>
    </location>
</feature>
<organism evidence="3 4">
    <name type="scientific">Corynebacterium imitans</name>
    <dbReference type="NCBI Taxonomy" id="156978"/>
    <lineage>
        <taxon>Bacteria</taxon>
        <taxon>Bacillati</taxon>
        <taxon>Actinomycetota</taxon>
        <taxon>Actinomycetes</taxon>
        <taxon>Mycobacteriales</taxon>
        <taxon>Corynebacteriaceae</taxon>
        <taxon>Corynebacterium</taxon>
    </lineage>
</organism>
<dbReference type="EC" id="2.3.1.-" evidence="3"/>
<protein>
    <submittedName>
        <fullName evidence="3">Trehalose corynomycolyl transferase A</fullName>
        <ecNumber evidence="3">2.3.1.-</ecNumber>
    </submittedName>
</protein>
<keyword evidence="3" id="KW-0808">Transferase</keyword>
<dbReference type="GO" id="GO:0016746">
    <property type="term" value="F:acyltransferase activity"/>
    <property type="evidence" value="ECO:0007669"/>
    <property type="project" value="UniProtKB-KW"/>
</dbReference>
<dbReference type="RefSeq" id="WP_231910317.1">
    <property type="nucleotide sequence ID" value="NZ_CP009211.1"/>
</dbReference>
<name>A0A239YAY7_9CORY</name>
<evidence type="ECO:0000313" key="4">
    <source>
        <dbReference type="Proteomes" id="UP000215374"/>
    </source>
</evidence>
<dbReference type="Gene3D" id="3.40.50.1820">
    <property type="entry name" value="alpha/beta hydrolase"/>
    <property type="match status" value="1"/>
</dbReference>
<feature type="compositionally biased region" description="Low complexity" evidence="1">
    <location>
        <begin position="51"/>
        <end position="94"/>
    </location>
</feature>
<dbReference type="AlphaFoldDB" id="A0A239YAY7"/>
<dbReference type="InterPro" id="IPR000801">
    <property type="entry name" value="Esterase-like"/>
</dbReference>
<reference evidence="3 4" key="1">
    <citation type="submission" date="2017-06" db="EMBL/GenBank/DDBJ databases">
        <authorList>
            <consortium name="Pathogen Informatics"/>
        </authorList>
    </citation>
    <scope>NUCLEOTIDE SEQUENCE [LARGE SCALE GENOMIC DNA]</scope>
    <source>
        <strain evidence="3 4">NCTC13015</strain>
    </source>
</reference>
<dbReference type="EMBL" id="LT906467">
    <property type="protein sequence ID" value="SNV56411.1"/>
    <property type="molecule type" value="Genomic_DNA"/>
</dbReference>
<dbReference type="SUPFAM" id="SSF53474">
    <property type="entry name" value="alpha/beta-Hydrolases"/>
    <property type="match status" value="1"/>
</dbReference>
<gene>
    <name evidence="3" type="primary">fbpA_2</name>
    <name evidence="3" type="ORF">SAMEA4535761_00304</name>
</gene>
<proteinExistence type="predicted"/>
<accession>A0A239YAY7</accession>
<keyword evidence="2" id="KW-0732">Signal</keyword>
<evidence type="ECO:0000256" key="2">
    <source>
        <dbReference type="SAM" id="SignalP"/>
    </source>
</evidence>
<keyword evidence="3" id="KW-0012">Acyltransferase</keyword>
<dbReference type="Proteomes" id="UP000215374">
    <property type="component" value="Chromosome 1"/>
</dbReference>
<evidence type="ECO:0000256" key="1">
    <source>
        <dbReference type="SAM" id="MobiDB-lite"/>
    </source>
</evidence>
<dbReference type="InterPro" id="IPR029058">
    <property type="entry name" value="AB_hydrolase_fold"/>
</dbReference>